<keyword evidence="1" id="KW-0472">Membrane</keyword>
<dbReference type="AlphaFoldDB" id="A0A1G2CEV5"/>
<feature type="transmembrane region" description="Helical" evidence="1">
    <location>
        <begin position="59"/>
        <end position="81"/>
    </location>
</feature>
<feature type="transmembrane region" description="Helical" evidence="1">
    <location>
        <begin position="12"/>
        <end position="39"/>
    </location>
</feature>
<dbReference type="EMBL" id="MHLA01000019">
    <property type="protein sequence ID" value="OGY99180.1"/>
    <property type="molecule type" value="Genomic_DNA"/>
</dbReference>
<keyword evidence="1" id="KW-0812">Transmembrane</keyword>
<protein>
    <submittedName>
        <fullName evidence="2">Uncharacterized protein</fullName>
    </submittedName>
</protein>
<keyword evidence="1" id="KW-1133">Transmembrane helix</keyword>
<evidence type="ECO:0000313" key="3">
    <source>
        <dbReference type="Proteomes" id="UP000178880"/>
    </source>
</evidence>
<comment type="caution">
    <text evidence="2">The sequence shown here is derived from an EMBL/GenBank/DDBJ whole genome shotgun (WGS) entry which is preliminary data.</text>
</comment>
<sequence>MKLQLDLIESVILMGVICRTNLGIVWVYVILLILIADLLQLRKTSLEIVRFSISESPLVALRIIQCALVALPVIKLVLIIMRKEIYLT</sequence>
<dbReference type="Proteomes" id="UP000178880">
    <property type="component" value="Unassembled WGS sequence"/>
</dbReference>
<evidence type="ECO:0000256" key="1">
    <source>
        <dbReference type="SAM" id="Phobius"/>
    </source>
</evidence>
<evidence type="ECO:0000313" key="2">
    <source>
        <dbReference type="EMBL" id="OGY99180.1"/>
    </source>
</evidence>
<accession>A0A1G2CEV5</accession>
<gene>
    <name evidence="2" type="ORF">A2945_03360</name>
</gene>
<dbReference type="STRING" id="1798650.A2945_03360"/>
<organism evidence="2 3">
    <name type="scientific">Candidatus Liptonbacteria bacterium RIFCSPLOWO2_01_FULL_52_25</name>
    <dbReference type="NCBI Taxonomy" id="1798650"/>
    <lineage>
        <taxon>Bacteria</taxon>
        <taxon>Candidatus Liptoniibacteriota</taxon>
    </lineage>
</organism>
<reference evidence="2 3" key="1">
    <citation type="journal article" date="2016" name="Nat. Commun.">
        <title>Thousands of microbial genomes shed light on interconnected biogeochemical processes in an aquifer system.</title>
        <authorList>
            <person name="Anantharaman K."/>
            <person name="Brown C.T."/>
            <person name="Hug L.A."/>
            <person name="Sharon I."/>
            <person name="Castelle C.J."/>
            <person name="Probst A.J."/>
            <person name="Thomas B.C."/>
            <person name="Singh A."/>
            <person name="Wilkins M.J."/>
            <person name="Karaoz U."/>
            <person name="Brodie E.L."/>
            <person name="Williams K.H."/>
            <person name="Hubbard S.S."/>
            <person name="Banfield J.F."/>
        </authorList>
    </citation>
    <scope>NUCLEOTIDE SEQUENCE [LARGE SCALE GENOMIC DNA]</scope>
</reference>
<proteinExistence type="predicted"/>
<name>A0A1G2CEV5_9BACT</name>